<reference evidence="2" key="1">
    <citation type="submission" date="2016-09" db="EMBL/GenBank/DDBJ databases">
        <title>Genome Sequence of Bathymodiolus thermophilus sulfur-oxidizing gill endosymbiont.</title>
        <authorList>
            <person name="Ponnudurai R."/>
            <person name="Kleiner M."/>
            <person name="Sayavedra L."/>
            <person name="Thuermer A."/>
            <person name="Felbeck H."/>
            <person name="Schlueter R."/>
            <person name="Schweder T."/>
            <person name="Markert S."/>
        </authorList>
    </citation>
    <scope>NUCLEOTIDE SEQUENCE [LARGE SCALE GENOMIC DNA]</scope>
    <source>
        <strain evidence="2">BAT/CrabSpa'14</strain>
    </source>
</reference>
<name>A0A1J5UI28_9GAMM</name>
<dbReference type="OrthoDB" id="9796085at2"/>
<dbReference type="EMBL" id="MIQH01000962">
    <property type="protein sequence ID" value="OIR23935.1"/>
    <property type="molecule type" value="Genomic_DNA"/>
</dbReference>
<evidence type="ECO:0000313" key="2">
    <source>
        <dbReference type="Proteomes" id="UP000182798"/>
    </source>
</evidence>
<dbReference type="Proteomes" id="UP000182798">
    <property type="component" value="Unassembled WGS sequence"/>
</dbReference>
<evidence type="ECO:0000313" key="1">
    <source>
        <dbReference type="EMBL" id="OIR23935.1"/>
    </source>
</evidence>
<proteinExistence type="predicted"/>
<dbReference type="AlphaFoldDB" id="A0A1J5UI28"/>
<accession>A0A1J5UI28</accession>
<sequence>MKKILIISLFLFGQQAFSEVIPSDQLTGIYKEQGAADTYIDNEVEGNLGAVNGLLCYLHSLRSEKFVGKGSYQVWTSGTVCDDGESNNKIILKTVVDVSKVDAKQIVKAKILISNDRGDFMIELNAIIRASATEANPLGDLTLNWKVTRIDIDSDGTQGTLEISNGKIEVIVKDGDHMLDSFASNVANKQGSFLTDRDNIQKTFAFNDDLIKTTATCFDRNEPTFTVRSYHIYTYAPDATLKTTKLMFDGIQPFAFSYKDDNDDLQYGYAHYDYVSLNGNRPDTIVSIGGDNKGTTYTVQYKNNKIDKLTTDGIEQSIAKPIEFDMSKITATDIRSNEMPSIAVGSFNSEHIKLVKPPTANNGGKSKILSLKDGAVLIGKNNNKKYIVKAKEITVDYKVKQLSDCNALTLPAYAPPSITYSAPDVEGLSAIDTINGISVIDGVIQ</sequence>
<gene>
    <name evidence="1" type="ORF">BGC33_08695</name>
</gene>
<dbReference type="RefSeq" id="WP_071565146.1">
    <property type="nucleotide sequence ID" value="NZ_MIQH01000962.1"/>
</dbReference>
<protein>
    <submittedName>
        <fullName evidence="1">Uncharacterized protein</fullName>
    </submittedName>
</protein>
<organism evidence="1 2">
    <name type="scientific">Bathymodiolus thermophilus thioautotrophic gill symbiont</name>
    <dbReference type="NCBI Taxonomy" id="2360"/>
    <lineage>
        <taxon>Bacteria</taxon>
        <taxon>Pseudomonadati</taxon>
        <taxon>Pseudomonadota</taxon>
        <taxon>Gammaproteobacteria</taxon>
        <taxon>sulfur-oxidizing symbionts</taxon>
    </lineage>
</organism>
<comment type="caution">
    <text evidence="1">The sequence shown here is derived from an EMBL/GenBank/DDBJ whole genome shotgun (WGS) entry which is preliminary data.</text>
</comment>